<keyword evidence="19" id="KW-1185">Reference proteome</keyword>
<keyword evidence="14" id="KW-0479">Metal-binding</keyword>
<dbReference type="SUPFAM" id="SSF161070">
    <property type="entry name" value="SNF-like"/>
    <property type="match status" value="1"/>
</dbReference>
<feature type="binding site" evidence="14">
    <location>
        <position position="393"/>
    </location>
    <ligand>
        <name>Na(+)</name>
        <dbReference type="ChEBI" id="CHEBI:29101"/>
        <label>1</label>
    </ligand>
</feature>
<gene>
    <name evidence="18" type="ORF">MNOR_LOCUS9543</name>
</gene>
<evidence type="ECO:0000256" key="12">
    <source>
        <dbReference type="ARBA" id="ARBA00023201"/>
    </source>
</evidence>
<evidence type="ECO:0000256" key="2">
    <source>
        <dbReference type="ARBA" id="ARBA00006459"/>
    </source>
</evidence>
<dbReference type="GO" id="GO:0089718">
    <property type="term" value="P:amino acid import across plasma membrane"/>
    <property type="evidence" value="ECO:0007669"/>
    <property type="project" value="TreeGrafter"/>
</dbReference>
<keyword evidence="15" id="KW-1015">Disulfide bond</keyword>
<proteinExistence type="inferred from homology"/>
<keyword evidence="3 16" id="KW-0813">Transport</keyword>
<feature type="transmembrane region" description="Helical" evidence="17">
    <location>
        <begin position="488"/>
        <end position="512"/>
    </location>
</feature>
<comment type="similarity">
    <text evidence="2 16">Belongs to the sodium:neurotransmitter symporter (SNF) (TC 2.A.22) family.</text>
</comment>
<reference evidence="18 19" key="1">
    <citation type="submission" date="2024-05" db="EMBL/GenBank/DDBJ databases">
        <authorList>
            <person name="Wallberg A."/>
        </authorList>
    </citation>
    <scope>NUCLEOTIDE SEQUENCE [LARGE SCALE GENOMIC DNA]</scope>
</reference>
<keyword evidence="8 14" id="KW-0915">Sodium</keyword>
<evidence type="ECO:0000256" key="15">
    <source>
        <dbReference type="PIRSR" id="PIRSR600175-2"/>
    </source>
</evidence>
<comment type="subcellular location">
    <subcellularLocation>
        <location evidence="1">Membrane</location>
        <topology evidence="1">Multi-pass membrane protein</topology>
    </subcellularLocation>
</comment>
<feature type="binding site" evidence="14">
    <location>
        <position position="75"/>
    </location>
    <ligand>
        <name>Na(+)</name>
        <dbReference type="ChEBI" id="CHEBI:29101"/>
        <label>1</label>
    </ligand>
</feature>
<dbReference type="PROSITE" id="PS00610">
    <property type="entry name" value="NA_NEUROTRAN_SYMP_1"/>
    <property type="match status" value="1"/>
</dbReference>
<evidence type="ECO:0000256" key="8">
    <source>
        <dbReference type="ARBA" id="ARBA00023053"/>
    </source>
</evidence>
<feature type="transmembrane region" description="Helical" evidence="17">
    <location>
        <begin position="387"/>
        <end position="412"/>
    </location>
</feature>
<sequence length="683" mass="76669">MVGTELPSQDSFLEKIRSNTEGSFTPLCRVKSVTLKVEMGGEVSPKSKSKKNLEEEEDERGNWGNQCEFFLSCLGFAVGFGNVWRFPYLCYKNGGAVFLIPYIVMLMCAGLPIFFMELALGQYGSLGPNLIFPEIAPFFGGLGWAMVMISALVSIYYNIIMAWAVFYTFASFSSVLPWSHCNNNFNSDGCYTEEAQMVCTNKSMLYFNNMCLRINHFCGIGNYVEFNETHCMDPNNTNIIKPANEMFKRISASEDYFKNRMLEVTDRTWDDMGSMRWELVGCLALSWLIVAACLAKGVKSSGKVVYFTALFPYVVLIILFIRGITLEGAMRGIEFYIMKPDISKLWELEVWSDAATQIFYSLGSSFGGLITLASYNKFKNNCMRDAILIAFANCSTSVFAGFVIFSILGFLATELGVEVGDVVSSGSGLAFIVYPAAVTRMPFPPLWALLFFLMLITLGLDSQFTMVETVVTAILDQWKHLRAHKMKVVFGTCGVLFILGLTMCLQGGILMFELFNGWSAGISVIICAILEIIVISYVYGIDKFIRHITDDMGIYMPRPLKTYWYTTWSVVTPGVLLVILALSMYNISPAAWGDYIYEDHIQILAWFVCISSVAIIPICTCWVVWKGDVKWNNLWKHTENFCPAQERNARGRGSTGGAKEDVFRYTHDNEGFVKGPAEIYPTL</sequence>
<keyword evidence="7 17" id="KW-1133">Transmembrane helix</keyword>
<feature type="transmembrane region" description="Helical" evidence="17">
    <location>
        <begin position="358"/>
        <end position="375"/>
    </location>
</feature>
<dbReference type="Proteomes" id="UP001497623">
    <property type="component" value="Unassembled WGS sequence"/>
</dbReference>
<feature type="binding site" evidence="14">
    <location>
        <position position="462"/>
    </location>
    <ligand>
        <name>Na(+)</name>
        <dbReference type="ChEBI" id="CHEBI:29101"/>
        <label>1</label>
    </ligand>
</feature>
<feature type="binding site" evidence="14">
    <location>
        <position position="458"/>
    </location>
    <ligand>
        <name>Na(+)</name>
        <dbReference type="ChEBI" id="CHEBI:29101"/>
        <label>1</label>
    </ligand>
</feature>
<accession>A0AAV2QAR0</accession>
<protein>
    <recommendedName>
        <fullName evidence="16">Transporter</fullName>
    </recommendedName>
</protein>
<feature type="non-terminal residue" evidence="18">
    <location>
        <position position="683"/>
    </location>
</feature>
<feature type="transmembrane region" description="Helical" evidence="17">
    <location>
        <begin position="446"/>
        <end position="467"/>
    </location>
</feature>
<evidence type="ECO:0000256" key="16">
    <source>
        <dbReference type="RuleBase" id="RU003732"/>
    </source>
</evidence>
<dbReference type="GO" id="GO:0005283">
    <property type="term" value="F:amino acid:sodium symporter activity"/>
    <property type="evidence" value="ECO:0007669"/>
    <property type="project" value="TreeGrafter"/>
</dbReference>
<dbReference type="PANTHER" id="PTHR11616:SF321">
    <property type="entry name" value="SODIUM-DEPENDENT NUTRIENT AMINO ACID TRANSPORTER 1-RELATED"/>
    <property type="match status" value="1"/>
</dbReference>
<evidence type="ECO:0000256" key="10">
    <source>
        <dbReference type="ARBA" id="ARBA00023136"/>
    </source>
</evidence>
<keyword evidence="9" id="KW-0406">Ion transport</keyword>
<evidence type="ECO:0000256" key="7">
    <source>
        <dbReference type="ARBA" id="ARBA00022989"/>
    </source>
</evidence>
<evidence type="ECO:0000313" key="18">
    <source>
        <dbReference type="EMBL" id="CAL4074592.1"/>
    </source>
</evidence>
<feature type="binding site" evidence="14">
    <location>
        <position position="461"/>
    </location>
    <ligand>
        <name>Na(+)</name>
        <dbReference type="ChEBI" id="CHEBI:29101"/>
        <label>1</label>
    </ligand>
</feature>
<evidence type="ECO:0000256" key="3">
    <source>
        <dbReference type="ARBA" id="ARBA00022448"/>
    </source>
</evidence>
<keyword evidence="10 17" id="KW-0472">Membrane</keyword>
<evidence type="ECO:0000256" key="14">
    <source>
        <dbReference type="PIRSR" id="PIRSR600175-1"/>
    </source>
</evidence>
<evidence type="ECO:0000256" key="5">
    <source>
        <dbReference type="ARBA" id="ARBA00022847"/>
    </source>
</evidence>
<name>A0AAV2QAR0_MEGNR</name>
<keyword evidence="5 16" id="KW-0769">Symport</keyword>
<feature type="transmembrane region" description="Helical" evidence="17">
    <location>
        <begin position="304"/>
        <end position="324"/>
    </location>
</feature>
<evidence type="ECO:0000256" key="13">
    <source>
        <dbReference type="ARBA" id="ARBA00037785"/>
    </source>
</evidence>
<dbReference type="InterPro" id="IPR000175">
    <property type="entry name" value="Na/ntran_symport"/>
</dbReference>
<dbReference type="GO" id="GO:0005886">
    <property type="term" value="C:plasma membrane"/>
    <property type="evidence" value="ECO:0007669"/>
    <property type="project" value="TreeGrafter"/>
</dbReference>
<keyword evidence="6" id="KW-0029">Amino-acid transport</keyword>
<evidence type="ECO:0000256" key="6">
    <source>
        <dbReference type="ARBA" id="ARBA00022970"/>
    </source>
</evidence>
<dbReference type="GO" id="GO:0046872">
    <property type="term" value="F:metal ion binding"/>
    <property type="evidence" value="ECO:0007669"/>
    <property type="project" value="UniProtKB-KW"/>
</dbReference>
<feature type="binding site" evidence="14">
    <location>
        <position position="78"/>
    </location>
    <ligand>
        <name>Na(+)</name>
        <dbReference type="ChEBI" id="CHEBI:29101"/>
        <label>1</label>
    </ligand>
</feature>
<evidence type="ECO:0000256" key="1">
    <source>
        <dbReference type="ARBA" id="ARBA00004141"/>
    </source>
</evidence>
<keyword evidence="4 16" id="KW-0812">Transmembrane</keyword>
<feature type="transmembrane region" description="Helical" evidence="17">
    <location>
        <begin position="518"/>
        <end position="541"/>
    </location>
</feature>
<dbReference type="AlphaFoldDB" id="A0AAV2QAR0"/>
<evidence type="ECO:0000256" key="11">
    <source>
        <dbReference type="ARBA" id="ARBA00023180"/>
    </source>
</evidence>
<keyword evidence="12" id="KW-0739">Sodium transport</keyword>
<feature type="transmembrane region" description="Helical" evidence="17">
    <location>
        <begin position="160"/>
        <end position="178"/>
    </location>
</feature>
<feature type="transmembrane region" description="Helical" evidence="17">
    <location>
        <begin position="96"/>
        <end position="115"/>
    </location>
</feature>
<evidence type="ECO:0000313" key="19">
    <source>
        <dbReference type="Proteomes" id="UP001497623"/>
    </source>
</evidence>
<dbReference type="EMBL" id="CAXKWB010004644">
    <property type="protein sequence ID" value="CAL4074592.1"/>
    <property type="molecule type" value="Genomic_DNA"/>
</dbReference>
<evidence type="ECO:0000256" key="9">
    <source>
        <dbReference type="ARBA" id="ARBA00023065"/>
    </source>
</evidence>
<dbReference type="PROSITE" id="PS50267">
    <property type="entry name" value="NA_NEUROTRAN_SYMP_3"/>
    <property type="match status" value="1"/>
</dbReference>
<organism evidence="18 19">
    <name type="scientific">Meganyctiphanes norvegica</name>
    <name type="common">Northern krill</name>
    <name type="synonym">Thysanopoda norvegica</name>
    <dbReference type="NCBI Taxonomy" id="48144"/>
    <lineage>
        <taxon>Eukaryota</taxon>
        <taxon>Metazoa</taxon>
        <taxon>Ecdysozoa</taxon>
        <taxon>Arthropoda</taxon>
        <taxon>Crustacea</taxon>
        <taxon>Multicrustacea</taxon>
        <taxon>Malacostraca</taxon>
        <taxon>Eumalacostraca</taxon>
        <taxon>Eucarida</taxon>
        <taxon>Euphausiacea</taxon>
        <taxon>Euphausiidae</taxon>
        <taxon>Meganyctiphanes</taxon>
    </lineage>
</organism>
<dbReference type="InterPro" id="IPR037272">
    <property type="entry name" value="SNS_sf"/>
</dbReference>
<comment type="caution">
    <text evidence="18">The sequence shown here is derived from an EMBL/GenBank/DDBJ whole genome shotgun (WGS) entry which is preliminary data.</text>
</comment>
<dbReference type="PRINTS" id="PR00176">
    <property type="entry name" value="NANEUSMPORT"/>
</dbReference>
<keyword evidence="11" id="KW-0325">Glycoprotein</keyword>
<evidence type="ECO:0000256" key="17">
    <source>
        <dbReference type="SAM" id="Phobius"/>
    </source>
</evidence>
<feature type="transmembrane region" description="Helical" evidence="17">
    <location>
        <begin position="562"/>
        <end position="583"/>
    </location>
</feature>
<evidence type="ECO:0000256" key="4">
    <source>
        <dbReference type="ARBA" id="ARBA00022692"/>
    </source>
</evidence>
<feature type="transmembrane region" description="Helical" evidence="17">
    <location>
        <begin position="277"/>
        <end position="295"/>
    </location>
</feature>
<feature type="disulfide bond" evidence="15">
    <location>
        <begin position="181"/>
        <end position="190"/>
    </location>
</feature>
<feature type="binding site" evidence="14">
    <location>
        <position position="82"/>
    </location>
    <ligand>
        <name>Na(+)</name>
        <dbReference type="ChEBI" id="CHEBI:29101"/>
        <label>1</label>
    </ligand>
</feature>
<dbReference type="PANTHER" id="PTHR11616">
    <property type="entry name" value="SODIUM/CHLORIDE DEPENDENT TRANSPORTER"/>
    <property type="match status" value="1"/>
</dbReference>
<feature type="transmembrane region" description="Helical" evidence="17">
    <location>
        <begin position="603"/>
        <end position="625"/>
    </location>
</feature>
<comment type="function">
    <text evidence="13">Unusual broad substrate spectrum amino acid:sodium cotransporter that promotes absorption of the D isomers of essential amino acids. Neutral amino acids are the preferred substrates, especially methionine and phenylalanine.</text>
</comment>
<feature type="binding site" evidence="14">
    <location>
        <position position="77"/>
    </location>
    <ligand>
        <name>Na(+)</name>
        <dbReference type="ChEBI" id="CHEBI:29101"/>
        <label>1</label>
    </ligand>
</feature>
<feature type="transmembrane region" description="Helical" evidence="17">
    <location>
        <begin position="135"/>
        <end position="153"/>
    </location>
</feature>
<feature type="binding site" evidence="14">
    <location>
        <position position="361"/>
    </location>
    <ligand>
        <name>Na(+)</name>
        <dbReference type="ChEBI" id="CHEBI:29101"/>
        <label>1</label>
    </ligand>
</feature>
<dbReference type="Pfam" id="PF00209">
    <property type="entry name" value="SNF"/>
    <property type="match status" value="2"/>
</dbReference>